<protein>
    <submittedName>
        <fullName evidence="2">Uncharacterized protein</fullName>
    </submittedName>
</protein>
<proteinExistence type="predicted"/>
<dbReference type="EMBL" id="VSRR010030281">
    <property type="protein sequence ID" value="MPC69962.1"/>
    <property type="molecule type" value="Genomic_DNA"/>
</dbReference>
<sequence>MSRGGGTGRKIGVLSRRIFKVFCVPFFFWHNELPLTEEPIRSSGQDSRILFSMRNERRGRGGRGGRGRGGVGGEGGGRKRGKERVLVVIPYCALFQEGVGEGEGKGERERCA</sequence>
<name>A0A5B7HFM2_PORTR</name>
<gene>
    <name evidence="2" type="ORF">E2C01_064195</name>
</gene>
<dbReference type="Proteomes" id="UP000324222">
    <property type="component" value="Unassembled WGS sequence"/>
</dbReference>
<reference evidence="2 3" key="1">
    <citation type="submission" date="2019-05" db="EMBL/GenBank/DDBJ databases">
        <title>Another draft genome of Portunus trituberculatus and its Hox gene families provides insights of decapod evolution.</title>
        <authorList>
            <person name="Jeong J.-H."/>
            <person name="Song I."/>
            <person name="Kim S."/>
            <person name="Choi T."/>
            <person name="Kim D."/>
            <person name="Ryu S."/>
            <person name="Kim W."/>
        </authorList>
    </citation>
    <scope>NUCLEOTIDE SEQUENCE [LARGE SCALE GENOMIC DNA]</scope>
    <source>
        <tissue evidence="2">Muscle</tissue>
    </source>
</reference>
<evidence type="ECO:0000313" key="2">
    <source>
        <dbReference type="EMBL" id="MPC69962.1"/>
    </source>
</evidence>
<keyword evidence="3" id="KW-1185">Reference proteome</keyword>
<evidence type="ECO:0000313" key="3">
    <source>
        <dbReference type="Proteomes" id="UP000324222"/>
    </source>
</evidence>
<dbReference type="AlphaFoldDB" id="A0A5B7HFM2"/>
<feature type="region of interest" description="Disordered" evidence="1">
    <location>
        <begin position="44"/>
        <end position="80"/>
    </location>
</feature>
<evidence type="ECO:0000256" key="1">
    <source>
        <dbReference type="SAM" id="MobiDB-lite"/>
    </source>
</evidence>
<comment type="caution">
    <text evidence="2">The sequence shown here is derived from an EMBL/GenBank/DDBJ whole genome shotgun (WGS) entry which is preliminary data.</text>
</comment>
<accession>A0A5B7HFM2</accession>
<organism evidence="2 3">
    <name type="scientific">Portunus trituberculatus</name>
    <name type="common">Swimming crab</name>
    <name type="synonym">Neptunus trituberculatus</name>
    <dbReference type="NCBI Taxonomy" id="210409"/>
    <lineage>
        <taxon>Eukaryota</taxon>
        <taxon>Metazoa</taxon>
        <taxon>Ecdysozoa</taxon>
        <taxon>Arthropoda</taxon>
        <taxon>Crustacea</taxon>
        <taxon>Multicrustacea</taxon>
        <taxon>Malacostraca</taxon>
        <taxon>Eumalacostraca</taxon>
        <taxon>Eucarida</taxon>
        <taxon>Decapoda</taxon>
        <taxon>Pleocyemata</taxon>
        <taxon>Brachyura</taxon>
        <taxon>Eubrachyura</taxon>
        <taxon>Portunoidea</taxon>
        <taxon>Portunidae</taxon>
        <taxon>Portuninae</taxon>
        <taxon>Portunus</taxon>
    </lineage>
</organism>